<organism evidence="1 2">
    <name type="scientific">Herbiconiux daphne</name>
    <dbReference type="NCBI Taxonomy" id="2970914"/>
    <lineage>
        <taxon>Bacteria</taxon>
        <taxon>Bacillati</taxon>
        <taxon>Actinomycetota</taxon>
        <taxon>Actinomycetes</taxon>
        <taxon>Micrococcales</taxon>
        <taxon>Microbacteriaceae</taxon>
        <taxon>Herbiconiux</taxon>
    </lineage>
</organism>
<name>A0ABT2HAI1_9MICO</name>
<keyword evidence="2" id="KW-1185">Reference proteome</keyword>
<reference evidence="1" key="1">
    <citation type="submission" date="2022-08" db="EMBL/GenBank/DDBJ databases">
        <authorList>
            <person name="Deng Y."/>
            <person name="Han X.-F."/>
            <person name="Zhang Y.-Q."/>
        </authorList>
    </citation>
    <scope>NUCLEOTIDE SEQUENCE</scope>
    <source>
        <strain evidence="1">CPCC 203386</strain>
    </source>
</reference>
<dbReference type="Proteomes" id="UP001165586">
    <property type="component" value="Unassembled WGS sequence"/>
</dbReference>
<gene>
    <name evidence="1" type="ORF">N1032_24520</name>
</gene>
<evidence type="ECO:0000313" key="1">
    <source>
        <dbReference type="EMBL" id="MCS5736899.1"/>
    </source>
</evidence>
<sequence>MIKFYAMKNGNINIQTTDKSITLATYPKYDIFTVVHYNSENELLNGYDWDDDG</sequence>
<evidence type="ECO:0000313" key="2">
    <source>
        <dbReference type="Proteomes" id="UP001165586"/>
    </source>
</evidence>
<dbReference type="EMBL" id="JANLCJ010000262">
    <property type="protein sequence ID" value="MCS5736899.1"/>
    <property type="molecule type" value="Genomic_DNA"/>
</dbReference>
<proteinExistence type="predicted"/>
<accession>A0ABT2HAI1</accession>
<protein>
    <submittedName>
        <fullName evidence="1">Uncharacterized protein</fullName>
    </submittedName>
</protein>
<comment type="caution">
    <text evidence="1">The sequence shown here is derived from an EMBL/GenBank/DDBJ whole genome shotgun (WGS) entry which is preliminary data.</text>
</comment>